<evidence type="ECO:0000256" key="5">
    <source>
        <dbReference type="SAM" id="Coils"/>
    </source>
</evidence>
<feature type="coiled-coil region" evidence="5">
    <location>
        <begin position="53"/>
        <end position="136"/>
    </location>
</feature>
<evidence type="ECO:0008006" key="9">
    <source>
        <dbReference type="Google" id="ProtNLM"/>
    </source>
</evidence>
<keyword evidence="3" id="KW-0221">Differentiation</keyword>
<keyword evidence="8" id="KW-1185">Reference proteome</keyword>
<sequence>MGIPDRISEKLKLVDSKKNSLRNVILMLAMEWKDLDEQLDSTEKCVQGTLDELRISENNLESVRESNRELETQIEELKLKQEQLNTMRRLADVQIKEAELREERLNEQYESLEGLLEKLKSEKEQLEHIQKSIGQRFEEIILKETYFEGRASELDSIQNWIERRAKELDTKEEQVDDRVNELKLEEELIRKLNEERCKELELKERDIYSAQKLNEERSEELESKEKQLDAVQKYINESFKDFHSKSKQLKLDKKLFEERSKELELKEKQLEDQCKEVELSQKQFVNTSVHSRVKAEQVEDMMPVDKAEIQFVVTMDGRSLQMFLNERSLDDESMASEVYRALRLSLDPAKLVLDAMQGFYPPHLKKGDVGFEENVVRRSCIVLLEQLMKISPLIKPHVTEDALKLAEEWKAKLRVVPANYLEVLGFLQLLASYKLASGFDADELLKLFAVVVEHNQAPDLCRVLGFTDRVPDLIENFVKQKQELVAVRLSFGFGLCDKFPPVPLLRRYLNRAKKVSQKQSNMGKESREAQDREIDERVASIRAVIKCIVDYNLEPQFNCKGLEQGIEQLLVRKESNKRIRERLIKAQAPAYNANKVTSSTSAPLYAKATASKLDPTTHTMACILANMDGKNLQLFLNEHLEEHEWIHKEIYDVLEMSSDSGKLVLDAIQGFYPPHSKKGGMDIEASVIRRSCIFLLEILMRLSEQIKPQVKAAAMKLAVDWKTKAEVDRKNSVAVLGFLLLVGTYGLAAAFDTDELRDLFQTVAENRLAPQLSQALGFSEKAPVNNILHFQRTIDESASANLQLNSVVPSSSRGPSHSMWGEVPACIQFASDPAKLVLDSMLGCYHSNFKVNAIKAFNLLLSQLLRVPLEIKTPVKEEAMKFASDWKDNAELHNPSEVWCFLLFLATYKGASCFPTNELLDLLEIVYNRRQATDLFGALGLANEASNFIRRLIQRELYMEAIKYICGFSLVDEFPPTPLLERYLSRAKEAAKNIRKEGSKRGNFLQAQDKAIRKEVAALNTVINCIELHKLESQYSPENLKTRIEELLRRQRSVAPAHAAKGQLREEGNKRSAMQSLALVAQPQEQNGRKRIAPGLDHDSNTPPQQRSAKKICRDHVSMAHPTELPQQPYQHPPGAFAAETAPYHNTHYAHYTLGASSPVPAMRMSPIRSEYGSGTPSRGFPPFGLVGSKYGSVPNFNAKPYTVAGTPHYSLS</sequence>
<reference evidence="7" key="1">
    <citation type="submission" date="2020-08" db="EMBL/GenBank/DDBJ databases">
        <title>Plant Genome Project.</title>
        <authorList>
            <person name="Zhang R.-G."/>
        </authorList>
    </citation>
    <scope>NUCLEOTIDE SEQUENCE</scope>
    <source>
        <strain evidence="7">WSP0</strain>
        <tissue evidence="7">Leaf</tissue>
    </source>
</reference>
<dbReference type="EMBL" id="JACTNZ010000007">
    <property type="protein sequence ID" value="KAG5541260.1"/>
    <property type="molecule type" value="Genomic_DNA"/>
</dbReference>
<name>A0AAV6JPL1_9ERIC</name>
<evidence type="ECO:0000256" key="3">
    <source>
        <dbReference type="ARBA" id="ARBA00022782"/>
    </source>
</evidence>
<feature type="region of interest" description="Disordered" evidence="6">
    <location>
        <begin position="1083"/>
        <end position="1110"/>
    </location>
</feature>
<dbReference type="PANTHER" id="PTHR31791:SF47">
    <property type="entry name" value="INACTIVE FRIGIDA-LIKE PROTEIN 2"/>
    <property type="match status" value="1"/>
</dbReference>
<organism evidence="7 8">
    <name type="scientific">Rhododendron griersonianum</name>
    <dbReference type="NCBI Taxonomy" id="479676"/>
    <lineage>
        <taxon>Eukaryota</taxon>
        <taxon>Viridiplantae</taxon>
        <taxon>Streptophyta</taxon>
        <taxon>Embryophyta</taxon>
        <taxon>Tracheophyta</taxon>
        <taxon>Spermatophyta</taxon>
        <taxon>Magnoliopsida</taxon>
        <taxon>eudicotyledons</taxon>
        <taxon>Gunneridae</taxon>
        <taxon>Pentapetalae</taxon>
        <taxon>asterids</taxon>
        <taxon>Ericales</taxon>
        <taxon>Ericaceae</taxon>
        <taxon>Ericoideae</taxon>
        <taxon>Rhodoreae</taxon>
        <taxon>Rhododendron</taxon>
    </lineage>
</organism>
<dbReference type="AlphaFoldDB" id="A0AAV6JPL1"/>
<dbReference type="GO" id="GO:0009908">
    <property type="term" value="P:flower development"/>
    <property type="evidence" value="ECO:0007669"/>
    <property type="project" value="UniProtKB-KW"/>
</dbReference>
<keyword evidence="4" id="KW-0287">Flowering</keyword>
<dbReference type="InterPro" id="IPR012474">
    <property type="entry name" value="Frigida"/>
</dbReference>
<dbReference type="GO" id="GO:0030154">
    <property type="term" value="P:cell differentiation"/>
    <property type="evidence" value="ECO:0007669"/>
    <property type="project" value="UniProtKB-KW"/>
</dbReference>
<protein>
    <recommendedName>
        <fullName evidence="9">FRIGIDA-like protein</fullName>
    </recommendedName>
</protein>
<dbReference type="PANTHER" id="PTHR31791">
    <property type="entry name" value="FRIGIDA-LIKE PROTEIN 3-RELATED"/>
    <property type="match status" value="1"/>
</dbReference>
<feature type="coiled-coil region" evidence="5">
    <location>
        <begin position="165"/>
        <end position="283"/>
    </location>
</feature>
<evidence type="ECO:0000313" key="7">
    <source>
        <dbReference type="EMBL" id="KAG5541260.1"/>
    </source>
</evidence>
<evidence type="ECO:0000313" key="8">
    <source>
        <dbReference type="Proteomes" id="UP000823749"/>
    </source>
</evidence>
<evidence type="ECO:0000256" key="6">
    <source>
        <dbReference type="SAM" id="MobiDB-lite"/>
    </source>
</evidence>
<comment type="similarity">
    <text evidence="1">Belongs to the Frigida family.</text>
</comment>
<proteinExistence type="inferred from homology"/>
<comment type="caution">
    <text evidence="7">The sequence shown here is derived from an EMBL/GenBank/DDBJ whole genome shotgun (WGS) entry which is preliminary data.</text>
</comment>
<gene>
    <name evidence="7" type="ORF">RHGRI_021189</name>
</gene>
<keyword evidence="5" id="KW-0175">Coiled coil</keyword>
<evidence type="ECO:0000256" key="2">
    <source>
        <dbReference type="ARBA" id="ARBA00022473"/>
    </source>
</evidence>
<evidence type="ECO:0000256" key="1">
    <source>
        <dbReference type="ARBA" id="ARBA00008956"/>
    </source>
</evidence>
<accession>A0AAV6JPL1</accession>
<dbReference type="Proteomes" id="UP000823749">
    <property type="component" value="Chromosome 7"/>
</dbReference>
<dbReference type="Pfam" id="PF07899">
    <property type="entry name" value="Frigida"/>
    <property type="match status" value="3"/>
</dbReference>
<evidence type="ECO:0000256" key="4">
    <source>
        <dbReference type="ARBA" id="ARBA00023089"/>
    </source>
</evidence>
<keyword evidence="2" id="KW-0217">Developmental protein</keyword>